<feature type="domain" description="PAC" evidence="12">
    <location>
        <begin position="215"/>
        <end position="265"/>
    </location>
</feature>
<feature type="domain" description="PAS" evidence="11">
    <location>
        <begin position="14"/>
        <end position="84"/>
    </location>
</feature>
<dbReference type="PANTHER" id="PTHR41523:SF8">
    <property type="entry name" value="ETHYLENE RESPONSE SENSOR PROTEIN"/>
    <property type="match status" value="1"/>
</dbReference>
<dbReference type="SMART" id="SM00091">
    <property type="entry name" value="PAS"/>
    <property type="match status" value="2"/>
</dbReference>
<dbReference type="Pfam" id="PF13426">
    <property type="entry name" value="PAS_9"/>
    <property type="match status" value="1"/>
</dbReference>
<evidence type="ECO:0000256" key="2">
    <source>
        <dbReference type="ARBA" id="ARBA00012438"/>
    </source>
</evidence>
<dbReference type="InterPro" id="IPR001932">
    <property type="entry name" value="PPM-type_phosphatase-like_dom"/>
</dbReference>
<dbReference type="SMART" id="SM00331">
    <property type="entry name" value="PP2C_SIG"/>
    <property type="match status" value="1"/>
</dbReference>
<evidence type="ECO:0000256" key="10">
    <source>
        <dbReference type="ARBA" id="ARBA00070616"/>
    </source>
</evidence>
<dbReference type="InterPro" id="IPR035965">
    <property type="entry name" value="PAS-like_dom_sf"/>
</dbReference>
<dbReference type="Gene3D" id="3.60.40.10">
    <property type="entry name" value="PPM-type phosphatase domain"/>
    <property type="match status" value="1"/>
</dbReference>
<dbReference type="SMART" id="SM00086">
    <property type="entry name" value="PAC"/>
    <property type="match status" value="2"/>
</dbReference>
<dbReference type="PANTHER" id="PTHR41523">
    <property type="entry name" value="TWO-COMPONENT SYSTEM SENSOR PROTEIN"/>
    <property type="match status" value="1"/>
</dbReference>
<evidence type="ECO:0000256" key="3">
    <source>
        <dbReference type="ARBA" id="ARBA00022553"/>
    </source>
</evidence>
<reference evidence="14" key="1">
    <citation type="submission" date="2016-03" db="EMBL/GenBank/DDBJ databases">
        <authorList>
            <person name="Heylen K."/>
            <person name="De Vos P."/>
            <person name="Vekeman B."/>
        </authorList>
    </citation>
    <scope>NUCLEOTIDE SEQUENCE [LARGE SCALE GENOMIC DNA]</scope>
    <source>
        <strain evidence="14">R-45363</strain>
    </source>
</reference>
<comment type="catalytic activity">
    <reaction evidence="1">
        <text>ATP + protein L-histidine = ADP + protein N-phospho-L-histidine.</text>
        <dbReference type="EC" id="2.7.13.3"/>
    </reaction>
</comment>
<comment type="caution">
    <text evidence="13">The sequence shown here is derived from an EMBL/GenBank/DDBJ whole genome shotgun (WGS) entry which is preliminary data.</text>
</comment>
<accession>A0A177MQ55</accession>
<dbReference type="EC" id="2.7.13.3" evidence="2"/>
<dbReference type="CDD" id="cd00130">
    <property type="entry name" value="PAS"/>
    <property type="match status" value="2"/>
</dbReference>
<keyword evidence="3" id="KW-0597">Phosphoprotein</keyword>
<dbReference type="GO" id="GO:0005524">
    <property type="term" value="F:ATP binding"/>
    <property type="evidence" value="ECO:0007669"/>
    <property type="project" value="UniProtKB-KW"/>
</dbReference>
<keyword evidence="6" id="KW-0418">Kinase</keyword>
<evidence type="ECO:0000256" key="1">
    <source>
        <dbReference type="ARBA" id="ARBA00000085"/>
    </source>
</evidence>
<dbReference type="GO" id="GO:0004673">
    <property type="term" value="F:protein histidine kinase activity"/>
    <property type="evidence" value="ECO:0007669"/>
    <property type="project" value="UniProtKB-EC"/>
</dbReference>
<dbReference type="Proteomes" id="UP000078090">
    <property type="component" value="Unassembled WGS sequence"/>
</dbReference>
<evidence type="ECO:0000313" key="14">
    <source>
        <dbReference type="Proteomes" id="UP000078090"/>
    </source>
</evidence>
<dbReference type="Gene3D" id="3.30.450.20">
    <property type="entry name" value="PAS domain"/>
    <property type="match status" value="2"/>
</dbReference>
<evidence type="ECO:0000256" key="9">
    <source>
        <dbReference type="ARBA" id="ARBA00059827"/>
    </source>
</evidence>
<evidence type="ECO:0000313" key="13">
    <source>
        <dbReference type="EMBL" id="OAI07595.1"/>
    </source>
</evidence>
<dbReference type="InterPro" id="IPR036457">
    <property type="entry name" value="PPM-type-like_dom_sf"/>
</dbReference>
<dbReference type="InterPro" id="IPR013767">
    <property type="entry name" value="PAS_fold"/>
</dbReference>
<keyword evidence="7" id="KW-0067">ATP-binding</keyword>
<dbReference type="GO" id="GO:0006355">
    <property type="term" value="P:regulation of DNA-templated transcription"/>
    <property type="evidence" value="ECO:0007669"/>
    <property type="project" value="InterPro"/>
</dbReference>
<dbReference type="SUPFAM" id="SSF55785">
    <property type="entry name" value="PYP-like sensor domain (PAS domain)"/>
    <property type="match status" value="2"/>
</dbReference>
<proteinExistence type="predicted"/>
<feature type="domain" description="PAS" evidence="11">
    <location>
        <begin position="138"/>
        <end position="208"/>
    </location>
</feature>
<dbReference type="NCBIfam" id="TIGR00229">
    <property type="entry name" value="sensory_box"/>
    <property type="match status" value="2"/>
</dbReference>
<dbReference type="InterPro" id="IPR000014">
    <property type="entry name" value="PAS"/>
</dbReference>
<sequence>MESGITKSSQINNTESWYRALIESSGDAIIGKDLNGRVASWNPAAERMFSYTEQEMLGQPITKLIPKQRINEEQVILARILQGDQIQHYETTRLRKNDDEFPACISVSPIRCPQGKIIGAAKIIRDITERKAADLLSKDNRFRALFETIVDGVVLINAKGLIQALNPAALSLFGYTPIEVQGKNISLLMPSPHAEQHDQHLDNYLKTGIKKVIGIGREAMGKRKDGSMFPVELTISEMDVDGERIFTGIIRDISQRKQAEAANDFEQELASDLLQRLWEAEKTDKSGLTIWRGENLPGKRYFSGDLLLHASSYGHTYVLHADSMGHGLVAALPLLPLGDLFYSLAHSGHMVGAIAAKLNRMLFERMPRGRFVSATILRINTHHRSVEFWSGGMPPLIILTVESADETQAGGEHPALGVLSPDDFNAKTQEWQWDSQYPQHLFSYSDGLTDAQNTAGERFGPKRTLELFKNQCKAPSKSTELCEAFVDFIDPNKTHDDVSLLMVDCELLRQYA</sequence>
<dbReference type="EMBL" id="LUUG01000050">
    <property type="protein sequence ID" value="OAI07595.1"/>
    <property type="molecule type" value="Genomic_DNA"/>
</dbReference>
<organism evidence="13 14">
    <name type="scientific">Methylomonas methanica</name>
    <dbReference type="NCBI Taxonomy" id="421"/>
    <lineage>
        <taxon>Bacteria</taxon>
        <taxon>Pseudomonadati</taxon>
        <taxon>Pseudomonadota</taxon>
        <taxon>Gammaproteobacteria</taxon>
        <taxon>Methylococcales</taxon>
        <taxon>Methylococcaceae</taxon>
        <taxon>Methylomonas</taxon>
    </lineage>
</organism>
<evidence type="ECO:0000256" key="7">
    <source>
        <dbReference type="ARBA" id="ARBA00022840"/>
    </source>
</evidence>
<dbReference type="RefSeq" id="WP_064007563.1">
    <property type="nucleotide sequence ID" value="NZ_LUUG01000050.1"/>
</dbReference>
<comment type="function">
    <text evidence="9">Putative oxygen sensor; modulates the activity of FixJ, a transcriptional activator of nitrogen fixation fixK gene. FixL probably acts as a kinase that phosphorylates FixJ.</text>
</comment>
<keyword evidence="5" id="KW-0547">Nucleotide-binding</keyword>
<dbReference type="Pfam" id="PF00989">
    <property type="entry name" value="PAS"/>
    <property type="match status" value="1"/>
</dbReference>
<evidence type="ECO:0000256" key="8">
    <source>
        <dbReference type="ARBA" id="ARBA00023026"/>
    </source>
</evidence>
<dbReference type="Pfam" id="PF07228">
    <property type="entry name" value="SpoIIE"/>
    <property type="match status" value="1"/>
</dbReference>
<dbReference type="FunFam" id="3.30.450.20:FF:000060">
    <property type="entry name" value="Sensor protein FixL"/>
    <property type="match status" value="1"/>
</dbReference>
<evidence type="ECO:0000256" key="4">
    <source>
        <dbReference type="ARBA" id="ARBA00022679"/>
    </source>
</evidence>
<evidence type="ECO:0000256" key="5">
    <source>
        <dbReference type="ARBA" id="ARBA00022741"/>
    </source>
</evidence>
<keyword evidence="8" id="KW-0843">Virulence</keyword>
<dbReference type="AlphaFoldDB" id="A0A177MQ55"/>
<keyword evidence="4" id="KW-0808">Transferase</keyword>
<evidence type="ECO:0000259" key="11">
    <source>
        <dbReference type="PROSITE" id="PS50112"/>
    </source>
</evidence>
<dbReference type="InterPro" id="IPR001610">
    <property type="entry name" value="PAC"/>
</dbReference>
<feature type="domain" description="PAC" evidence="12">
    <location>
        <begin position="87"/>
        <end position="139"/>
    </location>
</feature>
<evidence type="ECO:0000256" key="6">
    <source>
        <dbReference type="ARBA" id="ARBA00022777"/>
    </source>
</evidence>
<protein>
    <recommendedName>
        <fullName evidence="10">Sensor protein FixL</fullName>
        <ecNumber evidence="2">2.7.13.3</ecNumber>
    </recommendedName>
</protein>
<dbReference type="InterPro" id="IPR000700">
    <property type="entry name" value="PAS-assoc_C"/>
</dbReference>
<gene>
    <name evidence="13" type="ORF">A1332_08925</name>
</gene>
<name>A0A177MQ55_METMH</name>
<dbReference type="PROSITE" id="PS50113">
    <property type="entry name" value="PAC"/>
    <property type="match status" value="2"/>
</dbReference>
<dbReference type="PROSITE" id="PS50112">
    <property type="entry name" value="PAS"/>
    <property type="match status" value="2"/>
</dbReference>
<evidence type="ECO:0000259" key="12">
    <source>
        <dbReference type="PROSITE" id="PS50113"/>
    </source>
</evidence>